<dbReference type="GO" id="GO:0005524">
    <property type="term" value="F:ATP binding"/>
    <property type="evidence" value="ECO:0007669"/>
    <property type="project" value="UniProtKB-KW"/>
</dbReference>
<evidence type="ECO:0000256" key="6">
    <source>
        <dbReference type="ARBA" id="ARBA00022801"/>
    </source>
</evidence>
<dbReference type="InterPro" id="IPR014001">
    <property type="entry name" value="Helicase_ATP-bd"/>
</dbReference>
<keyword evidence="7" id="KW-0347">Helicase</keyword>
<dbReference type="GO" id="GO:0043138">
    <property type="term" value="F:3'-5' DNA helicase activity"/>
    <property type="evidence" value="ECO:0007669"/>
    <property type="project" value="TreeGrafter"/>
</dbReference>
<dbReference type="GO" id="GO:0003724">
    <property type="term" value="F:RNA helicase activity"/>
    <property type="evidence" value="ECO:0007669"/>
    <property type="project" value="UniProtKB-EC"/>
</dbReference>
<name>A0A182JYZ5_9DIPT</name>
<dbReference type="CDD" id="cd19855">
    <property type="entry name" value="DSRM_DHX9_rpt2"/>
    <property type="match status" value="1"/>
</dbReference>
<keyword evidence="10" id="KW-0694">RNA-binding</keyword>
<dbReference type="FunFam" id="3.30.160.20:FF:000028">
    <property type="entry name" value="ATP-dependent RNA helicase A"/>
    <property type="match status" value="1"/>
</dbReference>
<dbReference type="InterPro" id="IPR044445">
    <property type="entry name" value="DHX9_DSRM_1"/>
</dbReference>
<keyword evidence="4" id="KW-0677">Repeat</keyword>
<reference evidence="16" key="1">
    <citation type="submission" date="2013-03" db="EMBL/GenBank/DDBJ databases">
        <title>The Genome Sequence of Anopheles christyi ACHKN1017.</title>
        <authorList>
            <consortium name="The Broad Institute Genomics Platform"/>
            <person name="Neafsey D.E."/>
            <person name="Besansky N."/>
            <person name="Walker B."/>
            <person name="Young S.K."/>
            <person name="Zeng Q."/>
            <person name="Gargeya S."/>
            <person name="Fitzgerald M."/>
            <person name="Haas B."/>
            <person name="Abouelleil A."/>
            <person name="Allen A.W."/>
            <person name="Alvarado L."/>
            <person name="Arachchi H.M."/>
            <person name="Berlin A.M."/>
            <person name="Chapman S.B."/>
            <person name="Gainer-Dewar J."/>
            <person name="Goldberg J."/>
            <person name="Griggs A."/>
            <person name="Gujja S."/>
            <person name="Hansen M."/>
            <person name="Howarth C."/>
            <person name="Imamovic A."/>
            <person name="Ireland A."/>
            <person name="Larimer J."/>
            <person name="McCowan C."/>
            <person name="Murphy C."/>
            <person name="Pearson M."/>
            <person name="Poon T.W."/>
            <person name="Priest M."/>
            <person name="Roberts A."/>
            <person name="Saif S."/>
            <person name="Shea T."/>
            <person name="Sisk P."/>
            <person name="Sykes S."/>
            <person name="Wortman J."/>
            <person name="Nusbaum C."/>
            <person name="Birren B."/>
        </authorList>
    </citation>
    <scope>NUCLEOTIDE SEQUENCE [LARGE SCALE GENOMIC DNA]</scope>
    <source>
        <strain evidence="16">ACHKN1017</strain>
    </source>
</reference>
<dbReference type="GO" id="GO:1990904">
    <property type="term" value="C:ribonucleoprotein complex"/>
    <property type="evidence" value="ECO:0007669"/>
    <property type="project" value="TreeGrafter"/>
</dbReference>
<dbReference type="SUPFAM" id="SSF52540">
    <property type="entry name" value="P-loop containing nucleoside triphosphate hydrolases"/>
    <property type="match status" value="1"/>
</dbReference>
<dbReference type="PROSITE" id="PS51194">
    <property type="entry name" value="HELICASE_CTER"/>
    <property type="match status" value="1"/>
</dbReference>
<keyword evidence="6" id="KW-0378">Hydrolase</keyword>
<dbReference type="SMART" id="SM00490">
    <property type="entry name" value="HELICc"/>
    <property type="match status" value="1"/>
</dbReference>
<dbReference type="Pfam" id="PF07717">
    <property type="entry name" value="OB_NTP_bind"/>
    <property type="match status" value="1"/>
</dbReference>
<evidence type="ECO:0000256" key="11">
    <source>
        <dbReference type="SAM" id="MobiDB-lite"/>
    </source>
</evidence>
<dbReference type="EC" id="3.6.4.13" evidence="3"/>
<comment type="similarity">
    <text evidence="2">Belongs to the DEAD box helicase family. DEAH subfamily.</text>
</comment>
<dbReference type="CDD" id="cd18791">
    <property type="entry name" value="SF2_C_RHA"/>
    <property type="match status" value="1"/>
</dbReference>
<feature type="region of interest" description="Disordered" evidence="11">
    <location>
        <begin position="76"/>
        <end position="104"/>
    </location>
</feature>
<dbReference type="InterPro" id="IPR001650">
    <property type="entry name" value="Helicase_C-like"/>
</dbReference>
<keyword evidence="16" id="KW-1185">Reference proteome</keyword>
<dbReference type="PROSITE" id="PS51192">
    <property type="entry name" value="HELICASE_ATP_BIND_1"/>
    <property type="match status" value="1"/>
</dbReference>
<dbReference type="GO" id="GO:0003725">
    <property type="term" value="F:double-stranded RNA binding"/>
    <property type="evidence" value="ECO:0007669"/>
    <property type="project" value="InterPro"/>
</dbReference>
<feature type="region of interest" description="Disordered" evidence="11">
    <location>
        <begin position="579"/>
        <end position="611"/>
    </location>
</feature>
<dbReference type="STRING" id="43041.A0A182JYZ5"/>
<dbReference type="InterPro" id="IPR011545">
    <property type="entry name" value="DEAD/DEAH_box_helicase_dom"/>
</dbReference>
<dbReference type="Pfam" id="PF00270">
    <property type="entry name" value="DEAD"/>
    <property type="match status" value="1"/>
</dbReference>
<comment type="subcellular location">
    <subcellularLocation>
        <location evidence="1">Nucleus</location>
    </subcellularLocation>
</comment>
<evidence type="ECO:0000259" key="12">
    <source>
        <dbReference type="PROSITE" id="PS50137"/>
    </source>
</evidence>
<keyword evidence="5" id="KW-0547">Nucleotide-binding</keyword>
<dbReference type="GO" id="GO:0050684">
    <property type="term" value="P:regulation of mRNA processing"/>
    <property type="evidence" value="ECO:0007669"/>
    <property type="project" value="TreeGrafter"/>
</dbReference>
<evidence type="ECO:0000256" key="8">
    <source>
        <dbReference type="ARBA" id="ARBA00022840"/>
    </source>
</evidence>
<dbReference type="PROSITE" id="PS50137">
    <property type="entry name" value="DS_RBD"/>
    <property type="match status" value="2"/>
</dbReference>
<dbReference type="InterPro" id="IPR048333">
    <property type="entry name" value="HA2_WH"/>
</dbReference>
<dbReference type="PANTHER" id="PTHR18934:SF119">
    <property type="entry name" value="ATP-DEPENDENT RNA HELICASE A"/>
    <property type="match status" value="1"/>
</dbReference>
<dbReference type="InterPro" id="IPR011709">
    <property type="entry name" value="DEAD-box_helicase_OB_fold"/>
</dbReference>
<organism evidence="15 16">
    <name type="scientific">Anopheles christyi</name>
    <dbReference type="NCBI Taxonomy" id="43041"/>
    <lineage>
        <taxon>Eukaryota</taxon>
        <taxon>Metazoa</taxon>
        <taxon>Ecdysozoa</taxon>
        <taxon>Arthropoda</taxon>
        <taxon>Hexapoda</taxon>
        <taxon>Insecta</taxon>
        <taxon>Pterygota</taxon>
        <taxon>Neoptera</taxon>
        <taxon>Endopterygota</taxon>
        <taxon>Diptera</taxon>
        <taxon>Nematocera</taxon>
        <taxon>Culicoidea</taxon>
        <taxon>Culicidae</taxon>
        <taxon>Anophelinae</taxon>
        <taxon>Anopheles</taxon>
    </lineage>
</organism>
<dbReference type="InterPro" id="IPR002464">
    <property type="entry name" value="DNA/RNA_helicase_DEAH_CS"/>
</dbReference>
<dbReference type="SMART" id="SM00358">
    <property type="entry name" value="DSRM"/>
    <property type="match status" value="2"/>
</dbReference>
<dbReference type="Pfam" id="PF00035">
    <property type="entry name" value="dsrm"/>
    <property type="match status" value="2"/>
</dbReference>
<keyword evidence="8" id="KW-0067">ATP-binding</keyword>
<dbReference type="Gene3D" id="3.30.160.20">
    <property type="match status" value="2"/>
</dbReference>
<dbReference type="InterPro" id="IPR014720">
    <property type="entry name" value="dsRBD_dom"/>
</dbReference>
<evidence type="ECO:0000256" key="7">
    <source>
        <dbReference type="ARBA" id="ARBA00022806"/>
    </source>
</evidence>
<evidence type="ECO:0000256" key="4">
    <source>
        <dbReference type="ARBA" id="ARBA00022737"/>
    </source>
</evidence>
<dbReference type="InterPro" id="IPR007502">
    <property type="entry name" value="Helicase-assoc_dom"/>
</dbReference>
<sequence length="1338" mass="146932">MDMKSFLISWCQKNGCEPAFEVRPLGPKHRQRFLCEVRVTGNNYIGVGNSTNKKDSEKNASRDFVNYLVRIGKVPEDSVPQDASTQSGSVDRPDAGSAGPSMVRASTGQGNIFMKGFVPQDLGQAYRPYVPSKEDIKREQDNMEAAESLDVNASIHGNWTIENAKSKLNQWLQHHKIKAEFKFTSIGPDHAKSFIAEMTVYVKQLNRTITGRESGSNKQSASKSCALSLIRQLYHLGVIEAFTGSLKSATASEQLAAYPVKISNELAHRVHETLLELEIQPVKVNPTADNPKESVSLLHPSDDVHFKPQSTNLHQPASVISWSPPIPNWNAWLGCNVDEGYLATATLDQLSEDLLSESSSRLKEDQELQKSMRTREKLPISAMRKPIMEAINEHPVVLIRGNTGCGKTTQIAQFILEDYINSGQGAYCNVCVTQPRRISAISVSERIANERCENLGVTVGYSVRFDSVLPRPYGSILFCTIGVLLRKLEGGLRGVSHVIVDEIHERDVNSDFILVVLRDMVHTYPDLRVILMSATIDTTLFARYFGDCPVLEVPGRAFPVEQMFLEDCIELLKFRPSPPEGGAAVRRKRGKDGEEDGGDGGAEYDPDVQDSGNLNEVIDESKYSPQTKQAMGMMVEADTPFELITALVDYVDQQGRPGAVLVFLAGWNMIFALMRQLQTRQHLVVLPLHSQLPREDQRKVFNHYGQRRKVILATNIAETSITIDDVVYVIDTCKARMKLFTSHNNMTNYATVWAARTNLEQRKGRAGRVSPGMCFTLCSRARFARLEENLTPEMFRTPLHELALSIKLLRLGAIGKFLSKAIEPPPLDAVIEAEMLLKEMRCLDEQEQLTPFGRILARLPIEPRLGKMMVLSTLFGLCDTLTTMAAYSGTFSEVFQLELGQRRLMNHQKALSGQTYSDYVAMLTAFEMWQKKRAIGEEAEIRFCDWKGLQMPTLRTIAEAKKQLIENLCLAGFPQDTMMPLRFDCENPDADLEMAMALLCIGLYPNVCFHKEKRRVLTTESKAALMHKTSVNCSNAPTTFPYPFFVFGEKIRTRAVSCKQMSMVTPIHLLLFGCKKVEWCNGSVRIDNWLNLNMDPCDAAMILALRPCLQDLLVEISENPDSITALEAKHVKMLKVIKELCAFNAGDHEIERPKGSTFGQGMRSHQPKVPRMEEDNAGLGNCRGGNYGGGNYGGGNYGRMGGGSGGGGGGGMYQQGGNSGNYRGDGNRYGSGYGNSGSGGGGGGGGGGYEGGSRSNFRYFNAGLGGNPGNSGNSGDRVMRAADNGGQFGGGSGNYQVSGFASSGGYRGGYQGGNHRGGGYGGGYGGGSSNYGRGQGGW</sequence>
<evidence type="ECO:0000256" key="1">
    <source>
        <dbReference type="ARBA" id="ARBA00004123"/>
    </source>
</evidence>
<dbReference type="PROSITE" id="PS00690">
    <property type="entry name" value="DEAH_ATP_HELICASE"/>
    <property type="match status" value="1"/>
</dbReference>
<feature type="region of interest" description="Disordered" evidence="11">
    <location>
        <begin position="1152"/>
        <end position="1175"/>
    </location>
</feature>
<evidence type="ECO:0000256" key="3">
    <source>
        <dbReference type="ARBA" id="ARBA00012552"/>
    </source>
</evidence>
<evidence type="ECO:0000259" key="14">
    <source>
        <dbReference type="PROSITE" id="PS51194"/>
    </source>
</evidence>
<dbReference type="Pfam" id="PF00271">
    <property type="entry name" value="Helicase_C"/>
    <property type="match status" value="1"/>
</dbReference>
<dbReference type="SUPFAM" id="SSF54768">
    <property type="entry name" value="dsRNA-binding domain-like"/>
    <property type="match status" value="2"/>
</dbReference>
<dbReference type="InterPro" id="IPR027417">
    <property type="entry name" value="P-loop_NTPase"/>
</dbReference>
<keyword evidence="9" id="KW-0539">Nucleus</keyword>
<evidence type="ECO:0000256" key="10">
    <source>
        <dbReference type="PROSITE-ProRule" id="PRU00266"/>
    </source>
</evidence>
<feature type="compositionally biased region" description="Acidic residues" evidence="11">
    <location>
        <begin position="593"/>
        <end position="608"/>
    </location>
</feature>
<dbReference type="SMART" id="SM00847">
    <property type="entry name" value="HA2"/>
    <property type="match status" value="1"/>
</dbReference>
<evidence type="ECO:0000256" key="2">
    <source>
        <dbReference type="ARBA" id="ARBA00008792"/>
    </source>
</evidence>
<dbReference type="InterPro" id="IPR044446">
    <property type="entry name" value="DHX9_DSRM_2"/>
</dbReference>
<evidence type="ECO:0000256" key="9">
    <source>
        <dbReference type="ARBA" id="ARBA00023242"/>
    </source>
</evidence>
<dbReference type="GO" id="GO:0045944">
    <property type="term" value="P:positive regulation of transcription by RNA polymerase II"/>
    <property type="evidence" value="ECO:0007669"/>
    <property type="project" value="TreeGrafter"/>
</dbReference>
<dbReference type="EnsemblMetazoa" id="ACHR003727-RA">
    <property type="protein sequence ID" value="ACHR003727-PA"/>
    <property type="gene ID" value="ACHR003727"/>
</dbReference>
<dbReference type="Gene3D" id="1.20.120.1080">
    <property type="match status" value="1"/>
</dbReference>
<dbReference type="Pfam" id="PF04408">
    <property type="entry name" value="WHD_HA2"/>
    <property type="match status" value="1"/>
</dbReference>
<dbReference type="CDD" id="cd19854">
    <property type="entry name" value="DSRM_DHX9_rpt1"/>
    <property type="match status" value="1"/>
</dbReference>
<feature type="domain" description="Helicase C-terminal" evidence="14">
    <location>
        <begin position="643"/>
        <end position="810"/>
    </location>
</feature>
<accession>A0A182JYZ5</accession>
<evidence type="ECO:0000313" key="16">
    <source>
        <dbReference type="Proteomes" id="UP000075881"/>
    </source>
</evidence>
<proteinExistence type="inferred from homology"/>
<evidence type="ECO:0000259" key="13">
    <source>
        <dbReference type="PROSITE" id="PS51192"/>
    </source>
</evidence>
<dbReference type="GO" id="GO:0040029">
    <property type="term" value="P:epigenetic regulation of gene expression"/>
    <property type="evidence" value="ECO:0007669"/>
    <property type="project" value="UniProtKB-ARBA"/>
</dbReference>
<dbReference type="PANTHER" id="PTHR18934">
    <property type="entry name" value="ATP-DEPENDENT RNA HELICASE"/>
    <property type="match status" value="1"/>
</dbReference>
<reference evidence="15" key="2">
    <citation type="submission" date="2020-05" db="UniProtKB">
        <authorList>
            <consortium name="EnsemblMetazoa"/>
        </authorList>
    </citation>
    <scope>IDENTIFICATION</scope>
    <source>
        <strain evidence="15">ACHKN1017</strain>
    </source>
</reference>
<evidence type="ECO:0000256" key="5">
    <source>
        <dbReference type="ARBA" id="ARBA00022741"/>
    </source>
</evidence>
<dbReference type="GO" id="GO:0016887">
    <property type="term" value="F:ATP hydrolysis activity"/>
    <property type="evidence" value="ECO:0007669"/>
    <property type="project" value="TreeGrafter"/>
</dbReference>
<evidence type="ECO:0000313" key="15">
    <source>
        <dbReference type="EnsemblMetazoa" id="ACHR003727-PA"/>
    </source>
</evidence>
<protein>
    <recommendedName>
        <fullName evidence="3">RNA helicase</fullName>
        <ecNumber evidence="3">3.6.4.13</ecNumber>
    </recommendedName>
</protein>
<dbReference type="GO" id="GO:0005730">
    <property type="term" value="C:nucleolus"/>
    <property type="evidence" value="ECO:0007669"/>
    <property type="project" value="TreeGrafter"/>
</dbReference>
<dbReference type="Gene3D" id="3.40.50.300">
    <property type="entry name" value="P-loop containing nucleotide triphosphate hydrolases"/>
    <property type="match status" value="2"/>
</dbReference>
<feature type="domain" description="DRBM" evidence="12">
    <location>
        <begin position="2"/>
        <end position="70"/>
    </location>
</feature>
<dbReference type="FunFam" id="3.40.50.300:FF:000284">
    <property type="entry name" value="probable ATP-dependent RNA helicase YTHDC2"/>
    <property type="match status" value="1"/>
</dbReference>
<dbReference type="SMART" id="SM00487">
    <property type="entry name" value="DEXDc"/>
    <property type="match status" value="1"/>
</dbReference>
<dbReference type="FunFam" id="3.30.160.20:FF:000026">
    <property type="entry name" value="ATP-dependent RNA helicase A"/>
    <property type="match status" value="1"/>
</dbReference>
<feature type="domain" description="Helicase ATP-binding" evidence="13">
    <location>
        <begin position="388"/>
        <end position="554"/>
    </location>
</feature>
<dbReference type="VEuPathDB" id="VectorBase:ACHR003727"/>
<dbReference type="Proteomes" id="UP000075881">
    <property type="component" value="Unassembled WGS sequence"/>
</dbReference>
<feature type="domain" description="DRBM" evidence="12">
    <location>
        <begin position="163"/>
        <end position="235"/>
    </location>
</feature>